<evidence type="ECO:0000256" key="1">
    <source>
        <dbReference type="SAM" id="MobiDB-lite"/>
    </source>
</evidence>
<name>A0AAN7UTZ6_9PEZI</name>
<reference evidence="3 4" key="1">
    <citation type="submission" date="2023-10" db="EMBL/GenBank/DDBJ databases">
        <title>Draft genome sequence of Xylaria bambusicola isolate GMP-LS, the root and basal stem rot pathogen of sugarcane in Indonesia.</title>
        <authorList>
            <person name="Selvaraj P."/>
            <person name="Muralishankar V."/>
            <person name="Muruganantham S."/>
            <person name="Sp S."/>
            <person name="Haryani S."/>
            <person name="Lau K.J.X."/>
            <person name="Naqvi N.I."/>
        </authorList>
    </citation>
    <scope>NUCLEOTIDE SEQUENCE [LARGE SCALE GENOMIC DNA]</scope>
    <source>
        <strain evidence="3">GMP-LS</strain>
    </source>
</reference>
<accession>A0AAN7UTZ6</accession>
<keyword evidence="4" id="KW-1185">Reference proteome</keyword>
<feature type="region of interest" description="Disordered" evidence="1">
    <location>
        <begin position="214"/>
        <end position="237"/>
    </location>
</feature>
<feature type="compositionally biased region" description="Basic and acidic residues" evidence="1">
    <location>
        <begin position="150"/>
        <end position="159"/>
    </location>
</feature>
<protein>
    <recommendedName>
        <fullName evidence="2">2EXR domain-containing protein</fullName>
    </recommendedName>
</protein>
<gene>
    <name evidence="3" type="ORF">RRF57_008807</name>
</gene>
<feature type="region of interest" description="Disordered" evidence="1">
    <location>
        <begin position="65"/>
        <end position="185"/>
    </location>
</feature>
<dbReference type="AlphaFoldDB" id="A0AAN7UTZ6"/>
<comment type="caution">
    <text evidence="3">The sequence shown here is derived from an EMBL/GenBank/DDBJ whole genome shotgun (WGS) entry which is preliminary data.</text>
</comment>
<dbReference type="Pfam" id="PF20150">
    <property type="entry name" value="2EXR"/>
    <property type="match status" value="1"/>
</dbReference>
<evidence type="ECO:0000313" key="4">
    <source>
        <dbReference type="Proteomes" id="UP001305414"/>
    </source>
</evidence>
<dbReference type="InterPro" id="IPR045518">
    <property type="entry name" value="2EXR"/>
</dbReference>
<feature type="region of interest" description="Disordered" evidence="1">
    <location>
        <begin position="30"/>
        <end position="51"/>
    </location>
</feature>
<feature type="domain" description="2EXR" evidence="2">
    <location>
        <begin position="238"/>
        <end position="307"/>
    </location>
</feature>
<sequence length="351" mass="39555">MYGLKESPGMPSLSLVIQILSDCTKNTPLAIMSEPQGANPQNATGGSRRGLLKRARQLRRQPEHFIQEQNQSPVGNQPLVENQPPVLNQLPEENQPPGDNRQRRSLWNSILRIPRRLRNSRRERNQTPERIPTPPPITWEPGAAISHEANANREADGDSKTAVGSESNSEATTLDEGRSVEGGLQFRGNPGLPNINEVLAANNVQIFNVTTGVNNDPLGDDHDTGSGPQGLLGPPTDFPKFEKLPAELRVKIWEMAMWEGRVIYLNSRRKSHEQEITICWGERYFHVPVFFFVSPEARMCAMQRYDQMRVGISLCPWSASTPEKRRFVNVHVIMGDRLIIRNNHPTRFDPE</sequence>
<feature type="compositionally biased region" description="Polar residues" evidence="1">
    <location>
        <begin position="36"/>
        <end position="45"/>
    </location>
</feature>
<feature type="compositionally biased region" description="Polar residues" evidence="1">
    <location>
        <begin position="162"/>
        <end position="172"/>
    </location>
</feature>
<organism evidence="3 4">
    <name type="scientific">Xylaria bambusicola</name>
    <dbReference type="NCBI Taxonomy" id="326684"/>
    <lineage>
        <taxon>Eukaryota</taxon>
        <taxon>Fungi</taxon>
        <taxon>Dikarya</taxon>
        <taxon>Ascomycota</taxon>
        <taxon>Pezizomycotina</taxon>
        <taxon>Sordariomycetes</taxon>
        <taxon>Xylariomycetidae</taxon>
        <taxon>Xylariales</taxon>
        <taxon>Xylariaceae</taxon>
        <taxon>Xylaria</taxon>
    </lineage>
</organism>
<proteinExistence type="predicted"/>
<evidence type="ECO:0000259" key="2">
    <source>
        <dbReference type="Pfam" id="PF20150"/>
    </source>
</evidence>
<evidence type="ECO:0000313" key="3">
    <source>
        <dbReference type="EMBL" id="KAK5633093.1"/>
    </source>
</evidence>
<dbReference type="Proteomes" id="UP001305414">
    <property type="component" value="Unassembled WGS sequence"/>
</dbReference>
<dbReference type="EMBL" id="JAWHQM010000030">
    <property type="protein sequence ID" value="KAK5633093.1"/>
    <property type="molecule type" value="Genomic_DNA"/>
</dbReference>